<dbReference type="Gene3D" id="2.30.29.80">
    <property type="match status" value="1"/>
</dbReference>
<dbReference type="EMBL" id="JBIYEW010000003">
    <property type="protein sequence ID" value="MFK4639358.1"/>
    <property type="molecule type" value="Genomic_DNA"/>
</dbReference>
<keyword evidence="4" id="KW-1185">Reference proteome</keyword>
<dbReference type="RefSeq" id="WP_404594434.1">
    <property type="nucleotide sequence ID" value="NZ_JBIYEW010000003.1"/>
</dbReference>
<reference evidence="3 4" key="1">
    <citation type="submission" date="2024-10" db="EMBL/GenBank/DDBJ databases">
        <title>Novel secondary metabolite-producing bacteria for plant disease control.</title>
        <authorList>
            <person name="Chevrette M."/>
        </authorList>
    </citation>
    <scope>NUCLEOTIDE SEQUENCE [LARGE SCALE GENOMIC DNA]</scope>
    <source>
        <strain evidence="3 4">J30 TE3557</strain>
    </source>
</reference>
<dbReference type="InterPro" id="IPR036913">
    <property type="entry name" value="YegP-like_sf"/>
</dbReference>
<evidence type="ECO:0000313" key="4">
    <source>
        <dbReference type="Proteomes" id="UP001620520"/>
    </source>
</evidence>
<name>A0ABW8N6Z1_9MICC</name>
<dbReference type="Pfam" id="PF07411">
    <property type="entry name" value="DUF1508"/>
    <property type="match status" value="1"/>
</dbReference>
<dbReference type="SUPFAM" id="SSF160113">
    <property type="entry name" value="YegP-like"/>
    <property type="match status" value="1"/>
</dbReference>
<dbReference type="Proteomes" id="UP001620520">
    <property type="component" value="Unassembled WGS sequence"/>
</dbReference>
<protein>
    <submittedName>
        <fullName evidence="3">Uncharacterized protein YegP (UPF0339 family)</fullName>
    </submittedName>
</protein>
<proteinExistence type="predicted"/>
<feature type="domain" description="DUF1508" evidence="2">
    <location>
        <begin position="15"/>
        <end position="50"/>
    </location>
</feature>
<evidence type="ECO:0000256" key="1">
    <source>
        <dbReference type="SAM" id="MobiDB-lite"/>
    </source>
</evidence>
<accession>A0ABW8N6Z1</accession>
<organism evidence="3 4">
    <name type="scientific">Paenarthrobacter histidinolovorans</name>
    <dbReference type="NCBI Taxonomy" id="43664"/>
    <lineage>
        <taxon>Bacteria</taxon>
        <taxon>Bacillati</taxon>
        <taxon>Actinomycetota</taxon>
        <taxon>Actinomycetes</taxon>
        <taxon>Micrococcales</taxon>
        <taxon>Micrococcaceae</taxon>
        <taxon>Paenarthrobacter</taxon>
    </lineage>
</organism>
<sequence>MNGIFELFTDGQANVRFRLVDSEGRELAVSCSYVDKDSAVQGISHVRECAGMGLVLDHCSPMTPADTKPAGSRVPVNGRMSRAAE</sequence>
<evidence type="ECO:0000259" key="2">
    <source>
        <dbReference type="Pfam" id="PF07411"/>
    </source>
</evidence>
<comment type="caution">
    <text evidence="3">The sequence shown here is derived from an EMBL/GenBank/DDBJ whole genome shotgun (WGS) entry which is preliminary data.</text>
</comment>
<feature type="region of interest" description="Disordered" evidence="1">
    <location>
        <begin position="62"/>
        <end position="85"/>
    </location>
</feature>
<dbReference type="InterPro" id="IPR010879">
    <property type="entry name" value="DUF1508"/>
</dbReference>
<gene>
    <name evidence="3" type="ORF">ABIA52_002247</name>
</gene>
<evidence type="ECO:0000313" key="3">
    <source>
        <dbReference type="EMBL" id="MFK4639358.1"/>
    </source>
</evidence>